<sequence>MASDFLTVPAPAPEPGGPVAARPGPDATSNATRLLCAGTYLDPVYRAGVIRELLTHRYRVVAPSYGYDAVPVLAHALAARRLQRIRLAVFAAGAAVTFFLMAVGALNGFTALLAVLWLLWITAYLRRVVTLQTLTRRLAARTGEGRRGRGFDGSYPEHPELTPELVAKIQREQTSDGTVIRYGGYKPFVGAGAQVRRWSNAELLIGAPLGVFDGRPGAVAPAAPGATGQEPKRKEVIPFTVEELTAYVADRMTARLRAQARPTQRIEGLAVERSTFTTAVTTLRGVSEPTPEELDRLDGRWEDAHDTGRSYLCIRVGSWDQELVTTAFVGFDLKGNTLHTEFYSYVLAPVRASFQLVDRLPAALDERLLLKLAWHTVRGTPHSAVRSAAAKAAGARLLPRLPWAKERIRVPQPADTSEFGLGRYADAVLNRGAVTSVREMATSPHFHVFFQETDTIKYTQIVERQFLHVVRDFLYEHNVDLAEHEARQTNILNNYGQNNNFVTGNNNTTNSGTQNFGGPTGGQGAGAA</sequence>
<proteinExistence type="predicted"/>
<gene>
    <name evidence="3" type="ORF">S1361_29635</name>
</gene>
<keyword evidence="2" id="KW-0472">Membrane</keyword>
<reference evidence="3 4" key="1">
    <citation type="submission" date="2021-03" db="EMBL/GenBank/DDBJ databases">
        <title>Complete genome sequence of Streptomyces cyanogenus S136, producer of anticancer angucycline landomycin A.</title>
        <authorList>
            <person name="Hrab P."/>
            <person name="Ruckert C."/>
            <person name="Busche T."/>
            <person name="Ostash I."/>
            <person name="Kalinowski J."/>
            <person name="Fedorenko V."/>
            <person name="Yushchuk O."/>
            <person name="Ostash B."/>
        </authorList>
    </citation>
    <scope>NUCLEOTIDE SEQUENCE [LARGE SCALE GENOMIC DNA]</scope>
    <source>
        <strain evidence="3 4">S136</strain>
    </source>
</reference>
<evidence type="ECO:0008006" key="5">
    <source>
        <dbReference type="Google" id="ProtNLM"/>
    </source>
</evidence>
<feature type="compositionally biased region" description="Low complexity" evidence="1">
    <location>
        <begin position="505"/>
        <end position="517"/>
    </location>
</feature>
<name>A0ABX7TYH3_STRCY</name>
<keyword evidence="2" id="KW-1133">Transmembrane helix</keyword>
<dbReference type="Proteomes" id="UP000663908">
    <property type="component" value="Chromosome"/>
</dbReference>
<accession>A0ABX7TYH3</accession>
<evidence type="ECO:0000256" key="2">
    <source>
        <dbReference type="SAM" id="Phobius"/>
    </source>
</evidence>
<keyword evidence="4" id="KW-1185">Reference proteome</keyword>
<organism evidence="3 4">
    <name type="scientific">Streptomyces cyanogenus</name>
    <dbReference type="NCBI Taxonomy" id="80860"/>
    <lineage>
        <taxon>Bacteria</taxon>
        <taxon>Bacillati</taxon>
        <taxon>Actinomycetota</taxon>
        <taxon>Actinomycetes</taxon>
        <taxon>Kitasatosporales</taxon>
        <taxon>Streptomycetaceae</taxon>
        <taxon>Streptomyces</taxon>
    </lineage>
</organism>
<feature type="region of interest" description="Disordered" evidence="1">
    <location>
        <begin position="505"/>
        <end position="528"/>
    </location>
</feature>
<protein>
    <recommendedName>
        <fullName evidence="5">Large membrane protein</fullName>
    </recommendedName>
</protein>
<evidence type="ECO:0000256" key="1">
    <source>
        <dbReference type="SAM" id="MobiDB-lite"/>
    </source>
</evidence>
<feature type="transmembrane region" description="Helical" evidence="2">
    <location>
        <begin position="87"/>
        <end position="120"/>
    </location>
</feature>
<feature type="compositionally biased region" description="Gly residues" evidence="1">
    <location>
        <begin position="518"/>
        <end position="528"/>
    </location>
</feature>
<evidence type="ECO:0000313" key="3">
    <source>
        <dbReference type="EMBL" id="QTE01527.1"/>
    </source>
</evidence>
<dbReference type="EMBL" id="CP071839">
    <property type="protein sequence ID" value="QTE01527.1"/>
    <property type="molecule type" value="Genomic_DNA"/>
</dbReference>
<dbReference type="RefSeq" id="WP_208034956.1">
    <property type="nucleotide sequence ID" value="NZ_CP071839.1"/>
</dbReference>
<evidence type="ECO:0000313" key="4">
    <source>
        <dbReference type="Proteomes" id="UP000663908"/>
    </source>
</evidence>
<keyword evidence="2" id="KW-0812">Transmembrane</keyword>